<organism evidence="6 7">
    <name type="scientific">Bradyrhizobium manausense</name>
    <dbReference type="NCBI Taxonomy" id="989370"/>
    <lineage>
        <taxon>Bacteria</taxon>
        <taxon>Pseudomonadati</taxon>
        <taxon>Pseudomonadota</taxon>
        <taxon>Alphaproteobacteria</taxon>
        <taxon>Hyphomicrobiales</taxon>
        <taxon>Nitrobacteraceae</taxon>
        <taxon>Bradyrhizobium</taxon>
    </lineage>
</organism>
<evidence type="ECO:0000256" key="2">
    <source>
        <dbReference type="ARBA" id="ARBA00023125"/>
    </source>
</evidence>
<dbReference type="InterPro" id="IPR014757">
    <property type="entry name" value="Tscrpt_reg_IclR_C"/>
</dbReference>
<dbReference type="InterPro" id="IPR050707">
    <property type="entry name" value="HTH_MetabolicPath_Reg"/>
</dbReference>
<dbReference type="InterPro" id="IPR036388">
    <property type="entry name" value="WH-like_DNA-bd_sf"/>
</dbReference>
<dbReference type="PROSITE" id="PS51078">
    <property type="entry name" value="ICLR_ED"/>
    <property type="match status" value="1"/>
</dbReference>
<dbReference type="PANTHER" id="PTHR30136">
    <property type="entry name" value="HELIX-TURN-HELIX TRANSCRIPTIONAL REGULATOR, ICLR FAMILY"/>
    <property type="match status" value="1"/>
</dbReference>
<dbReference type="PANTHER" id="PTHR30136:SF35">
    <property type="entry name" value="HTH-TYPE TRANSCRIPTIONAL REGULATOR RV1719"/>
    <property type="match status" value="1"/>
</dbReference>
<protein>
    <recommendedName>
        <fullName evidence="8">IclR family transcriptional regulator</fullName>
    </recommendedName>
</protein>
<evidence type="ECO:0000259" key="5">
    <source>
        <dbReference type="PROSITE" id="PS51078"/>
    </source>
</evidence>
<dbReference type="GO" id="GO:0003677">
    <property type="term" value="F:DNA binding"/>
    <property type="evidence" value="ECO:0007669"/>
    <property type="project" value="UniProtKB-KW"/>
</dbReference>
<keyword evidence="2" id="KW-0238">DNA-binding</keyword>
<feature type="domain" description="HTH iclR-type" evidence="4">
    <location>
        <begin position="14"/>
        <end position="76"/>
    </location>
</feature>
<comment type="caution">
    <text evidence="6">The sequence shown here is derived from an EMBL/GenBank/DDBJ whole genome shotgun (WGS) entry which is preliminary data.</text>
</comment>
<evidence type="ECO:0000313" key="6">
    <source>
        <dbReference type="EMBL" id="KRQ02444.1"/>
    </source>
</evidence>
<name>A0A0R3D424_9BRAD</name>
<dbReference type="EMBL" id="LJYG01000110">
    <property type="protein sequence ID" value="KRQ02444.1"/>
    <property type="molecule type" value="Genomic_DNA"/>
</dbReference>
<dbReference type="SUPFAM" id="SSF46785">
    <property type="entry name" value="Winged helix' DNA-binding domain"/>
    <property type="match status" value="1"/>
</dbReference>
<evidence type="ECO:0008006" key="8">
    <source>
        <dbReference type="Google" id="ProtNLM"/>
    </source>
</evidence>
<evidence type="ECO:0000256" key="3">
    <source>
        <dbReference type="ARBA" id="ARBA00023163"/>
    </source>
</evidence>
<accession>A0A0R3D424</accession>
<dbReference type="RefSeq" id="WP_057757053.1">
    <property type="nucleotide sequence ID" value="NZ_LJYG01000110.1"/>
</dbReference>
<dbReference type="Pfam" id="PF09339">
    <property type="entry name" value="HTH_IclR"/>
    <property type="match status" value="1"/>
</dbReference>
<dbReference type="InterPro" id="IPR005471">
    <property type="entry name" value="Tscrpt_reg_IclR_N"/>
</dbReference>
<dbReference type="PROSITE" id="PS51077">
    <property type="entry name" value="HTH_ICLR"/>
    <property type="match status" value="1"/>
</dbReference>
<keyword evidence="1" id="KW-0805">Transcription regulation</keyword>
<sequence length="256" mass="27911">MAASKKGASPAERQNGIDRTIDLLEALLHLRAPSKLSDLAKQMGAPRSTVYAIANRLIEADLLESVGDGGQVYFGKAVHLYGRAYAEANPLHRRCREALDRLATQHSATAQLCALRGRKYVVVDTRDGSGLFRITTDVGIEVPLPWTASGRLLLDHMSPAEIRAFVPKEDFRLPDGRVLDVDDFIKDVARARRDGKCVTTALSDRFTSCLAAPIRDKKGVAVATLCFVVPADSVKERRTALLDDLVATATELSDRS</sequence>
<evidence type="ECO:0000256" key="1">
    <source>
        <dbReference type="ARBA" id="ARBA00023015"/>
    </source>
</evidence>
<dbReference type="GO" id="GO:0045892">
    <property type="term" value="P:negative regulation of DNA-templated transcription"/>
    <property type="evidence" value="ECO:0007669"/>
    <property type="project" value="TreeGrafter"/>
</dbReference>
<dbReference type="Gene3D" id="3.30.450.40">
    <property type="match status" value="1"/>
</dbReference>
<gene>
    <name evidence="6" type="ORF">AOQ71_35080</name>
</gene>
<proteinExistence type="predicted"/>
<dbReference type="Proteomes" id="UP000051936">
    <property type="component" value="Unassembled WGS sequence"/>
</dbReference>
<dbReference type="AlphaFoldDB" id="A0A0R3D424"/>
<evidence type="ECO:0000259" key="4">
    <source>
        <dbReference type="PROSITE" id="PS51077"/>
    </source>
</evidence>
<keyword evidence="3" id="KW-0804">Transcription</keyword>
<reference evidence="6 7" key="1">
    <citation type="submission" date="2015-09" db="EMBL/GenBank/DDBJ databases">
        <title>Draft Genome Sequence of Bradyrhizobium manausense Strain BR 3351T, a Novel Symbiotic Nitrogen-Fixing Alphaproteobacterium Isolated from Brazilian Amazon Rain Forest.</title>
        <authorList>
            <person name="De Araujo J.L."/>
            <person name="Zilli J.E."/>
        </authorList>
    </citation>
    <scope>NUCLEOTIDE SEQUENCE [LARGE SCALE GENOMIC DNA]</scope>
    <source>
        <strain evidence="6 7">BR3351</strain>
    </source>
</reference>
<dbReference type="Pfam" id="PF01614">
    <property type="entry name" value="IclR_C"/>
    <property type="match status" value="1"/>
</dbReference>
<dbReference type="SUPFAM" id="SSF55781">
    <property type="entry name" value="GAF domain-like"/>
    <property type="match status" value="1"/>
</dbReference>
<dbReference type="InterPro" id="IPR036390">
    <property type="entry name" value="WH_DNA-bd_sf"/>
</dbReference>
<dbReference type="GO" id="GO:0003700">
    <property type="term" value="F:DNA-binding transcription factor activity"/>
    <property type="evidence" value="ECO:0007669"/>
    <property type="project" value="TreeGrafter"/>
</dbReference>
<dbReference type="Gene3D" id="1.10.10.10">
    <property type="entry name" value="Winged helix-like DNA-binding domain superfamily/Winged helix DNA-binding domain"/>
    <property type="match status" value="1"/>
</dbReference>
<dbReference type="STRING" id="989370.AOQ71_35080"/>
<dbReference type="SMART" id="SM00346">
    <property type="entry name" value="HTH_ICLR"/>
    <property type="match status" value="1"/>
</dbReference>
<dbReference type="OrthoDB" id="9790046at2"/>
<keyword evidence="7" id="KW-1185">Reference proteome</keyword>
<dbReference type="InterPro" id="IPR029016">
    <property type="entry name" value="GAF-like_dom_sf"/>
</dbReference>
<feature type="domain" description="IclR-ED" evidence="5">
    <location>
        <begin position="77"/>
        <end position="256"/>
    </location>
</feature>
<evidence type="ECO:0000313" key="7">
    <source>
        <dbReference type="Proteomes" id="UP000051936"/>
    </source>
</evidence>